<evidence type="ECO:0000259" key="15">
    <source>
        <dbReference type="PROSITE" id="PS50885"/>
    </source>
</evidence>
<dbReference type="SUPFAM" id="SSF47170">
    <property type="entry name" value="Aspartate receptor, ligand-binding domain"/>
    <property type="match status" value="1"/>
</dbReference>
<evidence type="ECO:0000256" key="2">
    <source>
        <dbReference type="ARBA" id="ARBA00022475"/>
    </source>
</evidence>
<dbReference type="PROSITE" id="PS50885">
    <property type="entry name" value="HAMP"/>
    <property type="match status" value="1"/>
</dbReference>
<evidence type="ECO:0000256" key="13">
    <source>
        <dbReference type="SAM" id="Phobius"/>
    </source>
</evidence>
<dbReference type="SMART" id="SM00283">
    <property type="entry name" value="MA"/>
    <property type="match status" value="1"/>
</dbReference>
<comment type="caution">
    <text evidence="16">The sequence shown here is derived from an EMBL/GenBank/DDBJ whole genome shotgun (WGS) entry which is preliminary data.</text>
</comment>
<dbReference type="InterPro" id="IPR004089">
    <property type="entry name" value="MCPsignal_dom"/>
</dbReference>
<evidence type="ECO:0000256" key="3">
    <source>
        <dbReference type="ARBA" id="ARBA00022481"/>
    </source>
</evidence>
<feature type="domain" description="HAMP" evidence="15">
    <location>
        <begin position="212"/>
        <end position="264"/>
    </location>
</feature>
<reference evidence="16 17" key="1">
    <citation type="submission" date="2023-10" db="EMBL/GenBank/DDBJ databases">
        <title>Noviherbaspirillum sp. CPCC 100848 genome assembly.</title>
        <authorList>
            <person name="Li X.Y."/>
            <person name="Fang X.M."/>
        </authorList>
    </citation>
    <scope>NUCLEOTIDE SEQUENCE [LARGE SCALE GENOMIC DNA]</scope>
    <source>
        <strain evidence="16 17">CPCC 100848</strain>
    </source>
</reference>
<dbReference type="InterPro" id="IPR051310">
    <property type="entry name" value="MCP_chemotaxis"/>
</dbReference>
<dbReference type="PRINTS" id="PR00260">
    <property type="entry name" value="CHEMTRNSDUCR"/>
</dbReference>
<evidence type="ECO:0000313" key="16">
    <source>
        <dbReference type="EMBL" id="MEC4717980.1"/>
    </source>
</evidence>
<evidence type="ECO:0000256" key="5">
    <source>
        <dbReference type="ARBA" id="ARBA00022519"/>
    </source>
</evidence>
<proteinExistence type="inferred from homology"/>
<keyword evidence="17" id="KW-1185">Reference proteome</keyword>
<keyword evidence="8 13" id="KW-0472">Membrane</keyword>
<keyword evidence="5" id="KW-0997">Cell inner membrane</keyword>
<evidence type="ECO:0000256" key="8">
    <source>
        <dbReference type="ARBA" id="ARBA00023136"/>
    </source>
</evidence>
<evidence type="ECO:0000256" key="9">
    <source>
        <dbReference type="ARBA" id="ARBA00023224"/>
    </source>
</evidence>
<dbReference type="Pfam" id="PF02203">
    <property type="entry name" value="TarH"/>
    <property type="match status" value="1"/>
</dbReference>
<evidence type="ECO:0000256" key="1">
    <source>
        <dbReference type="ARBA" id="ARBA00004429"/>
    </source>
</evidence>
<organism evidence="16 17">
    <name type="scientific">Noviherbaspirillum album</name>
    <dbReference type="NCBI Taxonomy" id="3080276"/>
    <lineage>
        <taxon>Bacteria</taxon>
        <taxon>Pseudomonadati</taxon>
        <taxon>Pseudomonadota</taxon>
        <taxon>Betaproteobacteria</taxon>
        <taxon>Burkholderiales</taxon>
        <taxon>Oxalobacteraceae</taxon>
        <taxon>Noviherbaspirillum</taxon>
    </lineage>
</organism>
<dbReference type="PROSITE" id="PS50111">
    <property type="entry name" value="CHEMOTAXIS_TRANSDUC_2"/>
    <property type="match status" value="1"/>
</dbReference>
<evidence type="ECO:0000313" key="17">
    <source>
        <dbReference type="Proteomes" id="UP001352263"/>
    </source>
</evidence>
<evidence type="ECO:0000256" key="7">
    <source>
        <dbReference type="ARBA" id="ARBA00022989"/>
    </source>
</evidence>
<dbReference type="InterPro" id="IPR003660">
    <property type="entry name" value="HAMP_dom"/>
</dbReference>
<dbReference type="Pfam" id="PF00672">
    <property type="entry name" value="HAMP"/>
    <property type="match status" value="1"/>
</dbReference>
<keyword evidence="3" id="KW-0488">Methylation</keyword>
<feature type="domain" description="Methyl-accepting transducer" evidence="14">
    <location>
        <begin position="269"/>
        <end position="498"/>
    </location>
</feature>
<feature type="transmembrane region" description="Helical" evidence="13">
    <location>
        <begin position="12"/>
        <end position="34"/>
    </location>
</feature>
<keyword evidence="4" id="KW-0145">Chemotaxis</keyword>
<protein>
    <submittedName>
        <fullName evidence="16">Methyl-accepting chemotaxis protein</fullName>
    </submittedName>
</protein>
<dbReference type="PANTHER" id="PTHR43531:SF14">
    <property type="entry name" value="METHYL-ACCEPTING CHEMOTAXIS PROTEIN I-RELATED"/>
    <property type="match status" value="1"/>
</dbReference>
<keyword evidence="7 13" id="KW-1133">Transmembrane helix</keyword>
<dbReference type="PANTHER" id="PTHR43531">
    <property type="entry name" value="PROTEIN ICFG"/>
    <property type="match status" value="1"/>
</dbReference>
<name>A0ABU6J2Y2_9BURK</name>
<dbReference type="InterPro" id="IPR003122">
    <property type="entry name" value="Tar_rcpt_lig-bd"/>
</dbReference>
<keyword evidence="2" id="KW-1003">Cell membrane</keyword>
<comment type="subcellular location">
    <subcellularLocation>
        <location evidence="1">Cell inner membrane</location>
        <topology evidence="1">Multi-pass membrane protein</topology>
    </subcellularLocation>
</comment>
<evidence type="ECO:0000256" key="12">
    <source>
        <dbReference type="SAM" id="Coils"/>
    </source>
</evidence>
<dbReference type="CDD" id="cd11386">
    <property type="entry name" value="MCP_signal"/>
    <property type="match status" value="1"/>
</dbReference>
<evidence type="ECO:0000256" key="6">
    <source>
        <dbReference type="ARBA" id="ARBA00022692"/>
    </source>
</evidence>
<dbReference type="InterPro" id="IPR004090">
    <property type="entry name" value="Chemotax_Me-accpt_rcpt"/>
</dbReference>
<evidence type="ECO:0000256" key="10">
    <source>
        <dbReference type="ARBA" id="ARBA00029447"/>
    </source>
</evidence>
<dbReference type="Pfam" id="PF00015">
    <property type="entry name" value="MCPsignal"/>
    <property type="match status" value="1"/>
</dbReference>
<keyword evidence="6 13" id="KW-0812">Transmembrane</keyword>
<gene>
    <name evidence="16" type="ORF">RY831_02345</name>
</gene>
<keyword evidence="12" id="KW-0175">Coiled coil</keyword>
<dbReference type="RefSeq" id="WP_326504721.1">
    <property type="nucleotide sequence ID" value="NZ_JAWIIV010000001.1"/>
</dbReference>
<dbReference type="SMART" id="SM00304">
    <property type="entry name" value="HAMP"/>
    <property type="match status" value="1"/>
</dbReference>
<feature type="transmembrane region" description="Helical" evidence="13">
    <location>
        <begin position="187"/>
        <end position="208"/>
    </location>
</feature>
<dbReference type="Gene3D" id="1.10.287.950">
    <property type="entry name" value="Methyl-accepting chemotaxis protein"/>
    <property type="match status" value="1"/>
</dbReference>
<comment type="similarity">
    <text evidence="10">Belongs to the methyl-accepting chemotaxis (MCP) protein family.</text>
</comment>
<feature type="coiled-coil region" evidence="12">
    <location>
        <begin position="288"/>
        <end position="315"/>
    </location>
</feature>
<evidence type="ECO:0000256" key="11">
    <source>
        <dbReference type="PROSITE-ProRule" id="PRU00284"/>
    </source>
</evidence>
<dbReference type="Proteomes" id="UP001352263">
    <property type="component" value="Unassembled WGS sequence"/>
</dbReference>
<evidence type="ECO:0000259" key="14">
    <source>
        <dbReference type="PROSITE" id="PS50111"/>
    </source>
</evidence>
<sequence length="523" mass="55722">MFRNTSVGMRLVWLIAFNSVLLIVSGAAALASLYKSNEATRHLYENQLAASIHLADARSNQMLVRVLLDQAAFAPESPDAAKRIAGAETFMQKSQQAWNAYAALPRNEKEQAIAADVAARRESFFNNGVAPLIKSLQALDRDAISRNVMEVLPALDRELNARGAALAQQQLDSAKHEYEQGQQDFRLFVRAAIALIVIGVLLGAWVAWMIRKSIVQPLGEMMDQLDRIAGGDLSARIEPCGRNEIGRLMEGLVRMQSGLCAMVGKLRAGSELIATASREIATGNADLSQRTEEQAASLQETASSMENLADTVKRNAGNAKQASGLSGDALQIAEEGGKVVHSVVVTMDGISASSARIVDIIGVIEGIAFQTNILALNAAVEAARAGEEGRGFAVVASEVRNLAQRSAAAAKEIKELIDNSARQVGEGAAMVDRAGKTMEKIVGAVGRVEHIMSEISHASVEQSSGIDQVSIAVSQMDTVTQQNAALVEQAAAAAESLEEQARLLNEAVAQFRLPESGLHLQPA</sequence>
<dbReference type="EMBL" id="JAWIIV010000001">
    <property type="protein sequence ID" value="MEC4717980.1"/>
    <property type="molecule type" value="Genomic_DNA"/>
</dbReference>
<dbReference type="InterPro" id="IPR035440">
    <property type="entry name" value="4HB_MCP_dom_sf"/>
</dbReference>
<dbReference type="SUPFAM" id="SSF58104">
    <property type="entry name" value="Methyl-accepting chemotaxis protein (MCP) signaling domain"/>
    <property type="match status" value="1"/>
</dbReference>
<accession>A0ABU6J2Y2</accession>
<keyword evidence="9 11" id="KW-0807">Transducer</keyword>
<dbReference type="CDD" id="cd06225">
    <property type="entry name" value="HAMP"/>
    <property type="match status" value="1"/>
</dbReference>
<evidence type="ECO:0000256" key="4">
    <source>
        <dbReference type="ARBA" id="ARBA00022500"/>
    </source>
</evidence>